<organism evidence="2 3">
    <name type="scientific">Comamonas odontotermitis</name>
    <dbReference type="NCBI Taxonomy" id="379895"/>
    <lineage>
        <taxon>Bacteria</taxon>
        <taxon>Pseudomonadati</taxon>
        <taxon>Pseudomonadota</taxon>
        <taxon>Betaproteobacteria</taxon>
        <taxon>Burkholderiales</taxon>
        <taxon>Comamonadaceae</taxon>
        <taxon>Comamonas</taxon>
    </lineage>
</organism>
<keyword evidence="1" id="KW-0472">Membrane</keyword>
<keyword evidence="1" id="KW-0812">Transmembrane</keyword>
<evidence type="ECO:0000256" key="1">
    <source>
        <dbReference type="SAM" id="Phobius"/>
    </source>
</evidence>
<keyword evidence="3" id="KW-1185">Reference proteome</keyword>
<proteinExistence type="predicted"/>
<evidence type="ECO:0000313" key="3">
    <source>
        <dbReference type="Proteomes" id="UP000562492"/>
    </source>
</evidence>
<reference evidence="2 3" key="1">
    <citation type="submission" date="2020-08" db="EMBL/GenBank/DDBJ databases">
        <title>Functional genomics of gut bacteria from endangered species of beetles.</title>
        <authorList>
            <person name="Carlos-Shanley C."/>
        </authorList>
    </citation>
    <scope>NUCLEOTIDE SEQUENCE [LARGE SCALE GENOMIC DNA]</scope>
    <source>
        <strain evidence="2 3">S00124</strain>
    </source>
</reference>
<gene>
    <name evidence="2" type="ORF">HNP33_001765</name>
</gene>
<name>A0ABR6RF39_9BURK</name>
<dbReference type="EMBL" id="JACHKZ010000008">
    <property type="protein sequence ID" value="MBB6577708.1"/>
    <property type="molecule type" value="Genomic_DNA"/>
</dbReference>
<protein>
    <submittedName>
        <fullName evidence="2">Uncharacterized protein</fullName>
    </submittedName>
</protein>
<feature type="transmembrane region" description="Helical" evidence="1">
    <location>
        <begin position="15"/>
        <end position="32"/>
    </location>
</feature>
<comment type="caution">
    <text evidence="2">The sequence shown here is derived from an EMBL/GenBank/DDBJ whole genome shotgun (WGS) entry which is preliminary data.</text>
</comment>
<dbReference type="Proteomes" id="UP000562492">
    <property type="component" value="Unassembled WGS sequence"/>
</dbReference>
<keyword evidence="1" id="KW-1133">Transmembrane helix</keyword>
<evidence type="ECO:0000313" key="2">
    <source>
        <dbReference type="EMBL" id="MBB6577708.1"/>
    </source>
</evidence>
<accession>A0ABR6RF39</accession>
<sequence length="37" mass="4022">MIQVIFDEGAAMGRAMQILAVIGVVAALYVAYRYGIF</sequence>